<sequence length="114" mass="12834">MIEVTPARFEELVDEAIDLIPDEFLRRLGNVAILVADRNPDTPTLLGLYEGVPLPERVVDFPTPPDVIHIYREALAEICASEAELVEQTRVTLLHEVGHFFGLDEEDLHRLGYG</sequence>
<keyword evidence="2" id="KW-1185">Reference proteome</keyword>
<dbReference type="OrthoDB" id="9806895at2"/>
<evidence type="ECO:0000313" key="2">
    <source>
        <dbReference type="Proteomes" id="UP000185469"/>
    </source>
</evidence>
<evidence type="ECO:0000313" key="1">
    <source>
        <dbReference type="EMBL" id="APT91524.1"/>
    </source>
</evidence>
<evidence type="ECO:0008006" key="3">
    <source>
        <dbReference type="Google" id="ProtNLM"/>
    </source>
</evidence>
<protein>
    <recommendedName>
        <fullName evidence="3">Metallopeptidase family protein</fullName>
    </recommendedName>
</protein>
<organism evidence="1 2">
    <name type="scientific">Corynebacterium sphenisci DSM 44792</name>
    <dbReference type="NCBI Taxonomy" id="1437874"/>
    <lineage>
        <taxon>Bacteria</taxon>
        <taxon>Bacillati</taxon>
        <taxon>Actinomycetota</taxon>
        <taxon>Actinomycetes</taxon>
        <taxon>Mycobacteriales</taxon>
        <taxon>Corynebacteriaceae</taxon>
        <taxon>Corynebacterium</taxon>
    </lineage>
</organism>
<proteinExistence type="predicted"/>
<gene>
    <name evidence="1" type="ORF">CSPHI_11755</name>
</gene>
<dbReference type="SUPFAM" id="SSF55486">
    <property type="entry name" value="Metalloproteases ('zincins'), catalytic domain"/>
    <property type="match status" value="1"/>
</dbReference>
<dbReference type="EMBL" id="CP009248">
    <property type="protein sequence ID" value="APT91524.1"/>
    <property type="molecule type" value="Genomic_DNA"/>
</dbReference>
<dbReference type="InterPro" id="IPR038555">
    <property type="entry name" value="Zincin_1_sf"/>
</dbReference>
<dbReference type="RefSeq" id="WP_075693420.1">
    <property type="nucleotide sequence ID" value="NZ_CP009248.1"/>
</dbReference>
<dbReference type="Proteomes" id="UP000185469">
    <property type="component" value="Chromosome"/>
</dbReference>
<dbReference type="KEGG" id="csph:CSPHI_11755"/>
<dbReference type="CDD" id="cd12952">
    <property type="entry name" value="MMP_ACEL2062"/>
    <property type="match status" value="1"/>
</dbReference>
<dbReference type="InterPro" id="IPR010428">
    <property type="entry name" value="Zincin_1"/>
</dbReference>
<name>A0A1L7D0A2_9CORY</name>
<dbReference type="AlphaFoldDB" id="A0A1L7D0A2"/>
<dbReference type="Gene3D" id="3.30.2010.20">
    <property type="match status" value="1"/>
</dbReference>
<accession>A0A1L7D0A2</accession>
<dbReference type="Pfam" id="PF06262">
    <property type="entry name" value="Zincin_1"/>
    <property type="match status" value="1"/>
</dbReference>
<reference evidence="1 2" key="1">
    <citation type="submission" date="2014-08" db="EMBL/GenBank/DDBJ databases">
        <title>Complete genome sequence of Corynebacterium sphenisci CECT 5990(T) (=DSM 44792(T)), isolated from healthy wild penguins.</title>
        <authorList>
            <person name="Ruckert C."/>
            <person name="Albersmeier A."/>
            <person name="Winkler A."/>
            <person name="Kalinowski J."/>
        </authorList>
    </citation>
    <scope>NUCLEOTIDE SEQUENCE [LARGE SCALE GENOMIC DNA]</scope>
    <source>
        <strain evidence="1 2">DSM 44792</strain>
    </source>
</reference>
<dbReference type="STRING" id="1437874.CSPHI_11755"/>